<accession>A0A8J3W8S5</accession>
<sequence length="63" mass="6999">MNATASRTPILTLRMIILRDSSATETHRQTCAGAEGHSRPEAPEERTLGERRLGERQPPVFTP</sequence>
<dbReference type="EMBL" id="BOOH01000067">
    <property type="protein sequence ID" value="GIH80989.1"/>
    <property type="molecule type" value="Genomic_DNA"/>
</dbReference>
<evidence type="ECO:0000256" key="1">
    <source>
        <dbReference type="SAM" id="MobiDB-lite"/>
    </source>
</evidence>
<gene>
    <name evidence="2" type="ORF">Plo01_74180</name>
</gene>
<protein>
    <submittedName>
        <fullName evidence="2">Uncharacterized protein</fullName>
    </submittedName>
</protein>
<name>A0A8J3W8S5_9ACTN</name>
<proteinExistence type="predicted"/>
<organism evidence="2 3">
    <name type="scientific">Planobispora longispora</name>
    <dbReference type="NCBI Taxonomy" id="28887"/>
    <lineage>
        <taxon>Bacteria</taxon>
        <taxon>Bacillati</taxon>
        <taxon>Actinomycetota</taxon>
        <taxon>Actinomycetes</taxon>
        <taxon>Streptosporangiales</taxon>
        <taxon>Streptosporangiaceae</taxon>
        <taxon>Planobispora</taxon>
    </lineage>
</organism>
<feature type="region of interest" description="Disordered" evidence="1">
    <location>
        <begin position="21"/>
        <end position="63"/>
    </location>
</feature>
<feature type="compositionally biased region" description="Basic and acidic residues" evidence="1">
    <location>
        <begin position="36"/>
        <end position="55"/>
    </location>
</feature>
<dbReference type="Proteomes" id="UP000616724">
    <property type="component" value="Unassembled WGS sequence"/>
</dbReference>
<keyword evidence="3" id="KW-1185">Reference proteome</keyword>
<evidence type="ECO:0000313" key="3">
    <source>
        <dbReference type="Proteomes" id="UP000616724"/>
    </source>
</evidence>
<comment type="caution">
    <text evidence="2">The sequence shown here is derived from an EMBL/GenBank/DDBJ whole genome shotgun (WGS) entry which is preliminary data.</text>
</comment>
<dbReference type="AlphaFoldDB" id="A0A8J3W8S5"/>
<evidence type="ECO:0000313" key="2">
    <source>
        <dbReference type="EMBL" id="GIH80989.1"/>
    </source>
</evidence>
<reference evidence="2 3" key="1">
    <citation type="submission" date="2021-01" db="EMBL/GenBank/DDBJ databases">
        <title>Whole genome shotgun sequence of Planobispora longispora NBRC 13918.</title>
        <authorList>
            <person name="Komaki H."/>
            <person name="Tamura T."/>
        </authorList>
    </citation>
    <scope>NUCLEOTIDE SEQUENCE [LARGE SCALE GENOMIC DNA]</scope>
    <source>
        <strain evidence="2 3">NBRC 13918</strain>
    </source>
</reference>